<sequence length="116" mass="12963">MLHLFLDLGEQLRLVLTNELIKLRLALAEVELWILFKVKNGIGEGARRFLAGDGQRPQPGHINMGVTCGELLYRQRLPGSGNPLFQSLAGRRQTGIESLAQWCAGVQHGKSRFKRT</sequence>
<protein>
    <submittedName>
        <fullName evidence="1">Uncharacterized protein</fullName>
    </submittedName>
</protein>
<gene>
    <name evidence="1" type="ORF">SDC9_162752</name>
</gene>
<dbReference type="EMBL" id="VSSQ01062180">
    <property type="protein sequence ID" value="MPN15420.1"/>
    <property type="molecule type" value="Genomic_DNA"/>
</dbReference>
<evidence type="ECO:0000313" key="1">
    <source>
        <dbReference type="EMBL" id="MPN15420.1"/>
    </source>
</evidence>
<organism evidence="1">
    <name type="scientific">bioreactor metagenome</name>
    <dbReference type="NCBI Taxonomy" id="1076179"/>
    <lineage>
        <taxon>unclassified sequences</taxon>
        <taxon>metagenomes</taxon>
        <taxon>ecological metagenomes</taxon>
    </lineage>
</organism>
<dbReference type="AlphaFoldDB" id="A0A645FN99"/>
<reference evidence="1" key="1">
    <citation type="submission" date="2019-08" db="EMBL/GenBank/DDBJ databases">
        <authorList>
            <person name="Kucharzyk K."/>
            <person name="Murdoch R.W."/>
            <person name="Higgins S."/>
            <person name="Loffler F."/>
        </authorList>
    </citation>
    <scope>NUCLEOTIDE SEQUENCE</scope>
</reference>
<name>A0A645FN99_9ZZZZ</name>
<accession>A0A645FN99</accession>
<proteinExistence type="predicted"/>
<comment type="caution">
    <text evidence="1">The sequence shown here is derived from an EMBL/GenBank/DDBJ whole genome shotgun (WGS) entry which is preliminary data.</text>
</comment>